<proteinExistence type="predicted"/>
<protein>
    <submittedName>
        <fullName evidence="1">Uncharacterized protein</fullName>
    </submittedName>
</protein>
<name>A0A812V3E7_9DINO</name>
<evidence type="ECO:0000313" key="2">
    <source>
        <dbReference type="Proteomes" id="UP000604046"/>
    </source>
</evidence>
<reference evidence="1" key="1">
    <citation type="submission" date="2021-02" db="EMBL/GenBank/DDBJ databases">
        <authorList>
            <person name="Dougan E. K."/>
            <person name="Rhodes N."/>
            <person name="Thang M."/>
            <person name="Chan C."/>
        </authorList>
    </citation>
    <scope>NUCLEOTIDE SEQUENCE</scope>
</reference>
<keyword evidence="2" id="KW-1185">Reference proteome</keyword>
<sequence>MMTFGSGSGQNSFARILSDCGKKSFNIFTGFRRNDYVRCVEANTQIRTSCASCFAIAAQYGAENCKWSCFWGSWCGRGCLNCVDVKTSEVQECAGKNIAIPTANSC</sequence>
<dbReference type="OrthoDB" id="438745at2759"/>
<gene>
    <name evidence="1" type="ORF">SNAT2548_LOCUS34795</name>
</gene>
<dbReference type="Proteomes" id="UP000604046">
    <property type="component" value="Unassembled WGS sequence"/>
</dbReference>
<comment type="caution">
    <text evidence="1">The sequence shown here is derived from an EMBL/GenBank/DDBJ whole genome shotgun (WGS) entry which is preliminary data.</text>
</comment>
<organism evidence="1 2">
    <name type="scientific">Symbiodinium natans</name>
    <dbReference type="NCBI Taxonomy" id="878477"/>
    <lineage>
        <taxon>Eukaryota</taxon>
        <taxon>Sar</taxon>
        <taxon>Alveolata</taxon>
        <taxon>Dinophyceae</taxon>
        <taxon>Suessiales</taxon>
        <taxon>Symbiodiniaceae</taxon>
        <taxon>Symbiodinium</taxon>
    </lineage>
</organism>
<dbReference type="EMBL" id="CAJNDS010002830">
    <property type="protein sequence ID" value="CAE7612053.1"/>
    <property type="molecule type" value="Genomic_DNA"/>
</dbReference>
<dbReference type="AlphaFoldDB" id="A0A812V3E7"/>
<evidence type="ECO:0000313" key="1">
    <source>
        <dbReference type="EMBL" id="CAE7612053.1"/>
    </source>
</evidence>
<accession>A0A812V3E7</accession>